<dbReference type="PANTHER" id="PTHR12117">
    <property type="entry name" value="HISTONE ACETYLTRANSFERASE COMPLEX"/>
    <property type="match status" value="1"/>
</dbReference>
<evidence type="ECO:0000256" key="3">
    <source>
        <dbReference type="ARBA" id="ARBA00022723"/>
    </source>
</evidence>
<feature type="region of interest" description="Disordered" evidence="9">
    <location>
        <begin position="457"/>
        <end position="479"/>
    </location>
</feature>
<evidence type="ECO:0000256" key="4">
    <source>
        <dbReference type="ARBA" id="ARBA00022896"/>
    </source>
</evidence>
<comment type="catalytic activity">
    <reaction evidence="8">
        <text>[ribosomal protein uS12]-L-proline + 2-oxoglutarate + O2 = [ribosomal protein uS12]-(3S)-3-hydroxy-L-proline + succinate + CO2</text>
        <dbReference type="Rhea" id="RHEA:54156"/>
        <dbReference type="Rhea" id="RHEA-COMP:13816"/>
        <dbReference type="Rhea" id="RHEA-COMP:13818"/>
        <dbReference type="ChEBI" id="CHEBI:15379"/>
        <dbReference type="ChEBI" id="CHEBI:16526"/>
        <dbReference type="ChEBI" id="CHEBI:16810"/>
        <dbReference type="ChEBI" id="CHEBI:30031"/>
        <dbReference type="ChEBI" id="CHEBI:50342"/>
        <dbReference type="ChEBI" id="CHEBI:85428"/>
    </reaction>
</comment>
<dbReference type="Pfam" id="PF10637">
    <property type="entry name" value="Ofd1_CTDD"/>
    <property type="match status" value="1"/>
</dbReference>
<dbReference type="PANTHER" id="PTHR12117:SF0">
    <property type="entry name" value="PROLYL 3-HYDROXYLASE OGFOD1"/>
    <property type="match status" value="1"/>
</dbReference>
<dbReference type="InterPro" id="IPR051842">
    <property type="entry name" value="uS12_prolyl_hydroxylase"/>
</dbReference>
<name>A0AAD7U713_9STRA</name>
<dbReference type="GO" id="GO:0031418">
    <property type="term" value="F:L-ascorbic acid binding"/>
    <property type="evidence" value="ECO:0007669"/>
    <property type="project" value="UniProtKB-KW"/>
</dbReference>
<evidence type="ECO:0000256" key="7">
    <source>
        <dbReference type="ARBA" id="ARBA00023004"/>
    </source>
</evidence>
<feature type="compositionally biased region" description="Low complexity" evidence="9">
    <location>
        <begin position="465"/>
        <end position="479"/>
    </location>
</feature>
<dbReference type="InterPro" id="IPR006620">
    <property type="entry name" value="Pro_4_hyd_alph"/>
</dbReference>
<keyword evidence="5" id="KW-0223">Dioxygenase</keyword>
<evidence type="ECO:0000313" key="11">
    <source>
        <dbReference type="EMBL" id="KAJ8598384.1"/>
    </source>
</evidence>
<evidence type="ECO:0000256" key="5">
    <source>
        <dbReference type="ARBA" id="ARBA00022964"/>
    </source>
</evidence>
<accession>A0AAD7U713</accession>
<dbReference type="InterPro" id="IPR039558">
    <property type="entry name" value="TPA1/OFD1_N"/>
</dbReference>
<evidence type="ECO:0000313" key="12">
    <source>
        <dbReference type="Proteomes" id="UP001230188"/>
    </source>
</evidence>
<dbReference type="InterPro" id="IPR043044">
    <property type="entry name" value="TPA1/Ofd1_C"/>
</dbReference>
<dbReference type="GO" id="GO:0005506">
    <property type="term" value="F:iron ion binding"/>
    <property type="evidence" value="ECO:0007669"/>
    <property type="project" value="InterPro"/>
</dbReference>
<evidence type="ECO:0000256" key="8">
    <source>
        <dbReference type="ARBA" id="ARBA00047444"/>
    </source>
</evidence>
<dbReference type="Pfam" id="PF13661">
    <property type="entry name" value="2OG-FeII_Oxy_4"/>
    <property type="match status" value="1"/>
</dbReference>
<feature type="domain" description="Fe2OG dioxygenase" evidence="10">
    <location>
        <begin position="108"/>
        <end position="204"/>
    </location>
</feature>
<keyword evidence="3" id="KW-0479">Metal-binding</keyword>
<dbReference type="SMART" id="SM00702">
    <property type="entry name" value="P4Hc"/>
    <property type="match status" value="1"/>
</dbReference>
<dbReference type="EMBL" id="JAQMWT010000675">
    <property type="protein sequence ID" value="KAJ8598384.1"/>
    <property type="molecule type" value="Genomic_DNA"/>
</dbReference>
<keyword evidence="12" id="KW-1185">Reference proteome</keyword>
<dbReference type="Gene3D" id="2.60.120.620">
    <property type="entry name" value="q2cbj1_9rhob like domain"/>
    <property type="match status" value="1"/>
</dbReference>
<dbReference type="GO" id="GO:0031543">
    <property type="term" value="F:peptidyl-proline dioxygenase activity"/>
    <property type="evidence" value="ECO:0007669"/>
    <property type="project" value="UniProtKB-ARBA"/>
</dbReference>
<reference evidence="11" key="1">
    <citation type="submission" date="2023-01" db="EMBL/GenBank/DDBJ databases">
        <title>Metagenome sequencing of chrysophaentin producing Chrysophaeum taylorii.</title>
        <authorList>
            <person name="Davison J."/>
            <person name="Bewley C."/>
        </authorList>
    </citation>
    <scope>NUCLEOTIDE SEQUENCE</scope>
    <source>
        <strain evidence="11">NIES-1699</strain>
    </source>
</reference>
<proteinExistence type="inferred from homology"/>
<evidence type="ECO:0000259" key="10">
    <source>
        <dbReference type="PROSITE" id="PS51471"/>
    </source>
</evidence>
<organism evidence="11 12">
    <name type="scientific">Chrysophaeum taylorii</name>
    <dbReference type="NCBI Taxonomy" id="2483200"/>
    <lineage>
        <taxon>Eukaryota</taxon>
        <taxon>Sar</taxon>
        <taxon>Stramenopiles</taxon>
        <taxon>Ochrophyta</taxon>
        <taxon>Pelagophyceae</taxon>
        <taxon>Pelagomonadales</taxon>
        <taxon>Pelagomonadaceae</taxon>
        <taxon>Chrysophaeum</taxon>
    </lineage>
</organism>
<comment type="cofactor">
    <cofactor evidence="1">
        <name>L-ascorbate</name>
        <dbReference type="ChEBI" id="CHEBI:38290"/>
    </cofactor>
</comment>
<protein>
    <recommendedName>
        <fullName evidence="10">Fe2OG dioxygenase domain-containing protein</fullName>
    </recommendedName>
</protein>
<dbReference type="Proteomes" id="UP001230188">
    <property type="component" value="Unassembled WGS sequence"/>
</dbReference>
<comment type="caution">
    <text evidence="11">The sequence shown here is derived from an EMBL/GenBank/DDBJ whole genome shotgun (WGS) entry which is preliminary data.</text>
</comment>
<dbReference type="AlphaFoldDB" id="A0AAD7U713"/>
<dbReference type="PROSITE" id="PS51471">
    <property type="entry name" value="FE2OG_OXY"/>
    <property type="match status" value="1"/>
</dbReference>
<dbReference type="InterPro" id="IPR019601">
    <property type="entry name" value="Oxoglutarate/Fe-dep_Oase_C"/>
</dbReference>
<comment type="similarity">
    <text evidence="2">Belongs to the TPA1 family.</text>
</comment>
<keyword evidence="7" id="KW-0408">Iron</keyword>
<sequence>MLEEPKRQEKMWRVEAASARRAYESARPFSHVVLRDVFNDRALRLAKKEAIEGLRADFKETDLFKVYQVPTDLGQIKTPHLGALRDALYSAEFRAMVRDVTGAPELADRVDCSANVYKEGGHLLCHDDAIGSRCVSYVVYLVDDDWNPENGGGFELFDATGCVGRVAPAFNSMVLFAVQPGASFHAVQEVYSGMRLSISGWYHAVEPPQGKSTLEDLSAGTSEPMDPSYFRSDDHPLSEWIAPEYLEDTMLSQLSQRFAEESAIRLDRILRPDLAARLREECSRLEPTDDWEPAGPPHKRRYVTASSGLFWDIAQKTRTISFQKWLQNLSGVRPEAARCAVRRFRPGSDYTIACATNEPARLDLTFCFLATDSDLWDSGDVGGFETYLAADDDDREDVYESGEGEGDGSDLLSVRATHNALTLVLRDPGTLRFVKYISKAAPSSRFDIELVCQLHPDDLPDPLEEQQQLENDDSSSSSS</sequence>
<gene>
    <name evidence="11" type="ORF">CTAYLR_002989</name>
</gene>
<keyword evidence="4" id="KW-0847">Vitamin C</keyword>
<evidence type="ECO:0000256" key="2">
    <source>
        <dbReference type="ARBA" id="ARBA00007443"/>
    </source>
</evidence>
<keyword evidence="6" id="KW-0560">Oxidoreductase</keyword>
<dbReference type="InterPro" id="IPR005123">
    <property type="entry name" value="Oxoglu/Fe-dep_dioxygenase_dom"/>
</dbReference>
<evidence type="ECO:0000256" key="1">
    <source>
        <dbReference type="ARBA" id="ARBA00001961"/>
    </source>
</evidence>
<evidence type="ECO:0000256" key="9">
    <source>
        <dbReference type="SAM" id="MobiDB-lite"/>
    </source>
</evidence>
<evidence type="ECO:0000256" key="6">
    <source>
        <dbReference type="ARBA" id="ARBA00023002"/>
    </source>
</evidence>
<dbReference type="Gene3D" id="3.60.130.20">
    <property type="entry name" value="Oxoglutarate/iron-dependent oxygenase, C-terminal degradation domain"/>
    <property type="match status" value="1"/>
</dbReference>